<organism evidence="1 2">
    <name type="scientific">Camellia lanceoleosa</name>
    <dbReference type="NCBI Taxonomy" id="1840588"/>
    <lineage>
        <taxon>Eukaryota</taxon>
        <taxon>Viridiplantae</taxon>
        <taxon>Streptophyta</taxon>
        <taxon>Embryophyta</taxon>
        <taxon>Tracheophyta</taxon>
        <taxon>Spermatophyta</taxon>
        <taxon>Magnoliopsida</taxon>
        <taxon>eudicotyledons</taxon>
        <taxon>Gunneridae</taxon>
        <taxon>Pentapetalae</taxon>
        <taxon>asterids</taxon>
        <taxon>Ericales</taxon>
        <taxon>Theaceae</taxon>
        <taxon>Camellia</taxon>
    </lineage>
</organism>
<reference evidence="1 2" key="1">
    <citation type="journal article" date="2022" name="Plant J.">
        <title>Chromosome-level genome of Camellia lanceoleosa provides a valuable resource for understanding genome evolution and self-incompatibility.</title>
        <authorList>
            <person name="Gong W."/>
            <person name="Xiao S."/>
            <person name="Wang L."/>
            <person name="Liao Z."/>
            <person name="Chang Y."/>
            <person name="Mo W."/>
            <person name="Hu G."/>
            <person name="Li W."/>
            <person name="Zhao G."/>
            <person name="Zhu H."/>
            <person name="Hu X."/>
            <person name="Ji K."/>
            <person name="Xiang X."/>
            <person name="Song Q."/>
            <person name="Yuan D."/>
            <person name="Jin S."/>
            <person name="Zhang L."/>
        </authorList>
    </citation>
    <scope>NUCLEOTIDE SEQUENCE [LARGE SCALE GENOMIC DNA]</scope>
    <source>
        <strain evidence="1">SQ_2022a</strain>
    </source>
</reference>
<evidence type="ECO:0000313" key="2">
    <source>
        <dbReference type="Proteomes" id="UP001060215"/>
    </source>
</evidence>
<dbReference type="Proteomes" id="UP001060215">
    <property type="component" value="Chromosome 3"/>
</dbReference>
<evidence type="ECO:0000313" key="1">
    <source>
        <dbReference type="EMBL" id="KAI8026129.1"/>
    </source>
</evidence>
<name>A0ACC0IK03_9ERIC</name>
<proteinExistence type="predicted"/>
<sequence length="479" mass="52690">MRNIGRMGIRYLHNLNAANVPNELIEKGQKRVIEASLTLIRERAKLKGELVRALGGAVASASLLGIPLGHNSSFLQGPAFAPPRIREAIWCSTNATTEEGKELNDPRVLTDVGDVPVQEIRDSGVDDDRLMNTISESVKLVMEQDPLRPLVLGGDHSISYPVVKAVSEKLGGPVDILHLDAHPDIYHCFEGNKYSHASSFARIMEGGYARRLLQVGIRSITSEGREQGKRFGVEQFEMRSFSKDRHFLENLKLGEGVKGVYISVDVDCLDPAFAPGVSHIEPGGLSFRDVLNILHNLQADVVAADVVEFNPQRDTVDGMTAMVAAKLNDHEFCSLCRVKRVWYGFDFVREIGEIGMVHYILGGVARNVAKCMSKLGTKPYMISVVGLDMAVVDLVLIMLVNPGFGGQSFIESQVKKISNLRRMCAEKGVNPWIEVDGGVGPKNAYKVNVSSSHNLLAIPVGINKKVMLMILFKSFFQRI</sequence>
<comment type="caution">
    <text evidence="1">The sequence shown here is derived from an EMBL/GenBank/DDBJ whole genome shotgun (WGS) entry which is preliminary data.</text>
</comment>
<dbReference type="EMBL" id="CM045760">
    <property type="protein sequence ID" value="KAI8026129.1"/>
    <property type="molecule type" value="Genomic_DNA"/>
</dbReference>
<accession>A0ACC0IK03</accession>
<keyword evidence="2" id="KW-1185">Reference proteome</keyword>
<gene>
    <name evidence="1" type="ORF">LOK49_LG02G00622</name>
</gene>
<protein>
    <submittedName>
        <fullName evidence="1">Uncharacterized protein</fullName>
    </submittedName>
</protein>